<feature type="transmembrane region" description="Helical" evidence="8">
    <location>
        <begin position="152"/>
        <end position="174"/>
    </location>
</feature>
<comment type="similarity">
    <text evidence="2">Belongs to the CSC1 (TC 1.A.17) family.</text>
</comment>
<evidence type="ECO:0000256" key="1">
    <source>
        <dbReference type="ARBA" id="ARBA00004141"/>
    </source>
</evidence>
<keyword evidence="4 8" id="KW-0812">Transmembrane</keyword>
<feature type="domain" description="CSC1/OSCA1-like cytosolic" evidence="12">
    <location>
        <begin position="199"/>
        <end position="384"/>
    </location>
</feature>
<feature type="transmembrane region" description="Helical" evidence="8">
    <location>
        <begin position="655"/>
        <end position="672"/>
    </location>
</feature>
<sequence>MNVLNTLTQRQAQQQGTHRNGPSSVSQLWNTLAPILIIAIIIFAIFLVLQKKNERIYGPRTYLGALHQWQRSPKRSTGVMGWRKEYCKLKDEFVLGHSSLDNYLWLRFFKMLVVMSFVGTLITWPILFPVNATGGGAKNGLDILSFSNISPGYRYFASCFVGWVFFGFVMLLITRESLYYISLRQQYHLLPFEKSRLSSRTILFVNVPEEARNEEHLRREYPGVANIWLVSVPKDLADSVEDCDSAARNLEAGEIKFIRNYVKRQKKLEKKSKVTEQSREINLKKDSPSHRLPKLKFLPVGKKVDTIDWSRGELARLVSKVSEEQLEHRSKSTPQSACFIEFENVRAAHDAFYQAVSKGKGMKSKVKMTPAEFGVEPGNVLWKNVVKKPATVQAINLVSTGFVAFLCIWWSIPVAAIGAISNINQLSDTVGFLSFLNSIPQVVMGFITGLLPVLLLSILMKLVPVICMLLAGLFCPTSAAVHLKVQGWYFPFQVVQVFLVTTFASGAASVVQSIIDNPAEAPRLLAQNLPTASNFYISYFILFGLITTVLQFLNVVPLLLVLVLGKLLDKTPRKMFNRYIQLAGVGWGPLYPKFTNLGVIALAYSCIAPLVLGFATVSFALMYLGYRYNCLFTFGTQVSTRGQCYARALQQLTTGLYLAEVCLIGLYALGIFDSRASIGPLVCMVVFLAATVVWQVLLNRHMSKMEKTFPDEQIAENIMRDGNFTGDVERYGNGYINGGSDGAFINANGYDGLLYAPGHKLVPQETRPSTISIIGSIKQFIKPKFAAMNHVGDIAPHLSTPVRPYTHREHRDAYMHPATVSETPMVWIARDEYGLSKKEVHDSKERIGKGFEMTDEGARLNSKGKINWYQDDLKQAPIWEDEPIY</sequence>
<dbReference type="InterPro" id="IPR045122">
    <property type="entry name" value="Csc1-like"/>
</dbReference>
<name>A0A084BBC1_STACB</name>
<dbReference type="InterPro" id="IPR032880">
    <property type="entry name" value="CSC1/OSCA1-like_N"/>
</dbReference>
<feature type="transmembrane region" description="Helical" evidence="8">
    <location>
        <begin position="112"/>
        <end position="132"/>
    </location>
</feature>
<evidence type="ECO:0000259" key="11">
    <source>
        <dbReference type="Pfam" id="PF13967"/>
    </source>
</evidence>
<feature type="domain" description="10TM putative phosphate transporter extracellular tail" evidence="10">
    <location>
        <begin position="782"/>
        <end position="874"/>
    </location>
</feature>
<feature type="transmembrane region" description="Helical" evidence="8">
    <location>
        <begin position="28"/>
        <end position="49"/>
    </location>
</feature>
<dbReference type="PANTHER" id="PTHR13018">
    <property type="entry name" value="PROBABLE MEMBRANE PROTEIN DUF221-RELATED"/>
    <property type="match status" value="1"/>
</dbReference>
<keyword evidence="3" id="KW-0813">Transport</keyword>
<feature type="region of interest" description="Disordered" evidence="7">
    <location>
        <begin position="1"/>
        <end position="24"/>
    </location>
</feature>
<dbReference type="InterPro" id="IPR003864">
    <property type="entry name" value="CSC1/OSCA1-like_7TM"/>
</dbReference>
<evidence type="ECO:0000259" key="12">
    <source>
        <dbReference type="Pfam" id="PF14703"/>
    </source>
</evidence>
<keyword evidence="14" id="KW-1185">Reference proteome</keyword>
<evidence type="ECO:0000256" key="4">
    <source>
        <dbReference type="ARBA" id="ARBA00022692"/>
    </source>
</evidence>
<evidence type="ECO:0000256" key="8">
    <source>
        <dbReference type="SAM" id="Phobius"/>
    </source>
</evidence>
<dbReference type="Pfam" id="PF12621">
    <property type="entry name" value="PHM7_ext"/>
    <property type="match status" value="1"/>
</dbReference>
<dbReference type="Pfam" id="PF14703">
    <property type="entry name" value="PHM7_cyt"/>
    <property type="match status" value="1"/>
</dbReference>
<evidence type="ECO:0000313" key="14">
    <source>
        <dbReference type="Proteomes" id="UP000028045"/>
    </source>
</evidence>
<feature type="transmembrane region" description="Helical" evidence="8">
    <location>
        <begin position="488"/>
        <end position="515"/>
    </location>
</feature>
<dbReference type="Proteomes" id="UP000028045">
    <property type="component" value="Unassembled WGS sequence"/>
</dbReference>
<gene>
    <name evidence="13" type="ORF">S7711_09524</name>
</gene>
<feature type="transmembrane region" description="Helical" evidence="8">
    <location>
        <begin position="678"/>
        <end position="698"/>
    </location>
</feature>
<organism evidence="13 14">
    <name type="scientific">Stachybotrys chartarum (strain CBS 109288 / IBT 7711)</name>
    <name type="common">Toxic black mold</name>
    <name type="synonym">Stilbospora chartarum</name>
    <dbReference type="NCBI Taxonomy" id="1280523"/>
    <lineage>
        <taxon>Eukaryota</taxon>
        <taxon>Fungi</taxon>
        <taxon>Dikarya</taxon>
        <taxon>Ascomycota</taxon>
        <taxon>Pezizomycotina</taxon>
        <taxon>Sordariomycetes</taxon>
        <taxon>Hypocreomycetidae</taxon>
        <taxon>Hypocreales</taxon>
        <taxon>Stachybotryaceae</taxon>
        <taxon>Stachybotrys</taxon>
    </lineage>
</organism>
<dbReference type="GO" id="GO:0005227">
    <property type="term" value="F:calcium-activated cation channel activity"/>
    <property type="evidence" value="ECO:0007669"/>
    <property type="project" value="InterPro"/>
</dbReference>
<feature type="transmembrane region" description="Helical" evidence="8">
    <location>
        <begin position="600"/>
        <end position="624"/>
    </location>
</feature>
<dbReference type="Pfam" id="PF02714">
    <property type="entry name" value="RSN1_7TM"/>
    <property type="match status" value="1"/>
</dbReference>
<comment type="subcellular location">
    <subcellularLocation>
        <location evidence="1">Membrane</location>
        <topology evidence="1">Multi-pass membrane protein</topology>
    </subcellularLocation>
</comment>
<evidence type="ECO:0000313" key="13">
    <source>
        <dbReference type="EMBL" id="KEY74850.1"/>
    </source>
</evidence>
<keyword evidence="5 8" id="KW-1133">Transmembrane helix</keyword>
<dbReference type="PANTHER" id="PTHR13018:SF26">
    <property type="entry name" value="DOMAIN PROTEIN, PUTATIVE (AFU_ORTHOLOGUE AFUA_5G10920)-RELATED"/>
    <property type="match status" value="1"/>
</dbReference>
<dbReference type="InterPro" id="IPR027815">
    <property type="entry name" value="CSC1/OSCA1-like_cyt"/>
</dbReference>
<evidence type="ECO:0000259" key="10">
    <source>
        <dbReference type="Pfam" id="PF12621"/>
    </source>
</evidence>
<feature type="transmembrane region" description="Helical" evidence="8">
    <location>
        <begin position="535"/>
        <end position="564"/>
    </location>
</feature>
<evidence type="ECO:0000256" key="6">
    <source>
        <dbReference type="ARBA" id="ARBA00023136"/>
    </source>
</evidence>
<dbReference type="AlphaFoldDB" id="A0A084BBC1"/>
<dbReference type="GO" id="GO:0005886">
    <property type="term" value="C:plasma membrane"/>
    <property type="evidence" value="ECO:0007669"/>
    <property type="project" value="TreeGrafter"/>
</dbReference>
<feature type="transmembrane region" description="Helical" evidence="8">
    <location>
        <begin position="443"/>
        <end position="476"/>
    </location>
</feature>
<evidence type="ECO:0000256" key="5">
    <source>
        <dbReference type="ARBA" id="ARBA00022989"/>
    </source>
</evidence>
<evidence type="ECO:0000259" key="9">
    <source>
        <dbReference type="Pfam" id="PF02714"/>
    </source>
</evidence>
<accession>A0A084BBC1</accession>
<feature type="transmembrane region" description="Helical" evidence="8">
    <location>
        <begin position="397"/>
        <end position="423"/>
    </location>
</feature>
<evidence type="ECO:0000256" key="7">
    <source>
        <dbReference type="SAM" id="MobiDB-lite"/>
    </source>
</evidence>
<evidence type="ECO:0000256" key="2">
    <source>
        <dbReference type="ARBA" id="ARBA00007779"/>
    </source>
</evidence>
<evidence type="ECO:0008006" key="15">
    <source>
        <dbReference type="Google" id="ProtNLM"/>
    </source>
</evidence>
<dbReference type="EMBL" id="KL647463">
    <property type="protein sequence ID" value="KEY74850.1"/>
    <property type="molecule type" value="Genomic_DNA"/>
</dbReference>
<feature type="domain" description="CSC1/OSCA1-like N-terminal transmembrane" evidence="11">
    <location>
        <begin position="28"/>
        <end position="176"/>
    </location>
</feature>
<reference evidence="13 14" key="1">
    <citation type="journal article" date="2014" name="BMC Genomics">
        <title>Comparative genome sequencing reveals chemotype-specific gene clusters in the toxigenic black mold Stachybotrys.</title>
        <authorList>
            <person name="Semeiks J."/>
            <person name="Borek D."/>
            <person name="Otwinowski Z."/>
            <person name="Grishin N.V."/>
        </authorList>
    </citation>
    <scope>NUCLEOTIDE SEQUENCE [LARGE SCALE GENOMIC DNA]</scope>
    <source>
        <strain evidence="14">CBS 109288 / IBT 7711</strain>
    </source>
</reference>
<protein>
    <recommendedName>
        <fullName evidence="15">CSC1/OSCA1-like 7TM region domain-containing protein</fullName>
    </recommendedName>
</protein>
<dbReference type="Pfam" id="PF13967">
    <property type="entry name" value="RSN1_TM"/>
    <property type="match status" value="1"/>
</dbReference>
<keyword evidence="6 8" id="KW-0472">Membrane</keyword>
<dbReference type="InterPro" id="IPR022257">
    <property type="entry name" value="PHM7_ext"/>
</dbReference>
<feature type="domain" description="CSC1/OSCA1-like 7TM region" evidence="9">
    <location>
        <begin position="397"/>
        <end position="666"/>
    </location>
</feature>
<evidence type="ECO:0000256" key="3">
    <source>
        <dbReference type="ARBA" id="ARBA00022448"/>
    </source>
</evidence>
<proteinExistence type="inferred from homology"/>
<dbReference type="HOGENOM" id="CLU_002458_2_1_1"/>